<dbReference type="SUPFAM" id="SSF54373">
    <property type="entry name" value="FAD-linked reductases, C-terminal domain"/>
    <property type="match status" value="1"/>
</dbReference>
<dbReference type="InterPro" id="IPR007867">
    <property type="entry name" value="GMC_OxRtase_C"/>
</dbReference>
<feature type="binding site" evidence="4">
    <location>
        <position position="250"/>
    </location>
    <ligand>
        <name>FAD</name>
        <dbReference type="ChEBI" id="CHEBI:57692"/>
    </ligand>
</feature>
<evidence type="ECO:0000313" key="7">
    <source>
        <dbReference type="EMBL" id="KAJ3488108.1"/>
    </source>
</evidence>
<organism evidence="7 8">
    <name type="scientific">Meripilus lineatus</name>
    <dbReference type="NCBI Taxonomy" id="2056292"/>
    <lineage>
        <taxon>Eukaryota</taxon>
        <taxon>Fungi</taxon>
        <taxon>Dikarya</taxon>
        <taxon>Basidiomycota</taxon>
        <taxon>Agaricomycotina</taxon>
        <taxon>Agaricomycetes</taxon>
        <taxon>Polyporales</taxon>
        <taxon>Meripilaceae</taxon>
        <taxon>Meripilus</taxon>
    </lineage>
</organism>
<evidence type="ECO:0008006" key="9">
    <source>
        <dbReference type="Google" id="ProtNLM"/>
    </source>
</evidence>
<dbReference type="EMBL" id="JANAWD010000074">
    <property type="protein sequence ID" value="KAJ3488108.1"/>
    <property type="molecule type" value="Genomic_DNA"/>
</dbReference>
<evidence type="ECO:0000256" key="2">
    <source>
        <dbReference type="ARBA" id="ARBA00010790"/>
    </source>
</evidence>
<accession>A0AAD5YFZ7</accession>
<evidence type="ECO:0000256" key="4">
    <source>
        <dbReference type="PIRSR" id="PIRSR000137-2"/>
    </source>
</evidence>
<name>A0AAD5YFZ7_9APHY</name>
<dbReference type="AlphaFoldDB" id="A0AAD5YFZ7"/>
<protein>
    <recommendedName>
        <fullName evidence="9">GMC oxidoreductase</fullName>
    </recommendedName>
</protein>
<feature type="binding site" evidence="4">
    <location>
        <position position="110"/>
    </location>
    <ligand>
        <name>FAD</name>
        <dbReference type="ChEBI" id="CHEBI:57692"/>
    </ligand>
</feature>
<sequence>MWPFSTPFPERNLESVTDQEFDFIVVGGGTAGCVLASRLSENLTARVLLIERGPVMNSWKSKVPLLAVDYSRMDAPSYQWSSLPAPALQSNGDSSKASLSLMSGKALGGTSKINANLYTRSIPAEYEAWSRAGRKGWGWDDVEPYFAKSETTLSHQKSPHRGSNGPWMNRRLDDCRFRCSTTVTSDAATELGIPFVKEANDPASPSVCCTQLDLTIDKSGYKHSTFDAFLPADLALDRIGNLIICPEALVTSVDIQDTPNGPRAVGVFIEYENPESRGSKRFYAFAKREVILCTGAIATPKTLLLSGVGPAEHLNSFKIPVVKDLPGVGTGLVRHTTLCSAVLSSHFVISALQQDHIGTPVVFATPKTDSIHILQASILVLIIEFIKLIFLGIGAFLSPIPSFGIFARSRLLDEDSITVTKSPNGAEEFNPREPENLPDIEIMPLPGNAWETVDLKGKQYGAMTYLCVALRPEAAGTVRLQSVDPHEQPACDLGFLQSPKDFFVLRKAVKLALALSRVVRRQGYPLRNLNVPKSEGDQDLDDFIRANVKSTFHYSSSCRMAPEDEGGVVDDMLRVHGISGLRIADASVFPTIPATHLQAPTVMVGERCADFLAKEYNL</sequence>
<feature type="domain" description="Glucose-methanol-choline oxidoreductase N-terminal" evidence="5">
    <location>
        <begin position="21"/>
        <end position="336"/>
    </location>
</feature>
<evidence type="ECO:0000256" key="1">
    <source>
        <dbReference type="ARBA" id="ARBA00001974"/>
    </source>
</evidence>
<dbReference type="PIRSF" id="PIRSF000137">
    <property type="entry name" value="Alcohol_oxidase"/>
    <property type="match status" value="1"/>
</dbReference>
<dbReference type="GO" id="GO:0016614">
    <property type="term" value="F:oxidoreductase activity, acting on CH-OH group of donors"/>
    <property type="evidence" value="ECO:0007669"/>
    <property type="project" value="InterPro"/>
</dbReference>
<dbReference type="PANTHER" id="PTHR11552:SF219">
    <property type="entry name" value="GLUCOSE-METHANOL-CHOLINE OXIDOREDUCTASE N-TERMINAL DOMAIN-CONTAINING PROTEIN"/>
    <property type="match status" value="1"/>
</dbReference>
<dbReference type="Pfam" id="PF00732">
    <property type="entry name" value="GMC_oxred_N"/>
    <property type="match status" value="1"/>
</dbReference>
<comment type="caution">
    <text evidence="7">The sequence shown here is derived from an EMBL/GenBank/DDBJ whole genome shotgun (WGS) entry which is preliminary data.</text>
</comment>
<dbReference type="Proteomes" id="UP001212997">
    <property type="component" value="Unassembled WGS sequence"/>
</dbReference>
<reference evidence="7" key="1">
    <citation type="submission" date="2022-07" db="EMBL/GenBank/DDBJ databases">
        <title>Genome Sequence of Physisporinus lineatus.</title>
        <authorList>
            <person name="Buettner E."/>
        </authorList>
    </citation>
    <scope>NUCLEOTIDE SEQUENCE</scope>
    <source>
        <strain evidence="7">VT162</strain>
    </source>
</reference>
<dbReference type="Gene3D" id="3.50.50.60">
    <property type="entry name" value="FAD/NAD(P)-binding domain"/>
    <property type="match status" value="1"/>
</dbReference>
<feature type="domain" description="Glucose-methanol-choline oxidoreductase C-terminal" evidence="6">
    <location>
        <begin position="472"/>
        <end position="605"/>
    </location>
</feature>
<keyword evidence="8" id="KW-1185">Reference proteome</keyword>
<dbReference type="PANTHER" id="PTHR11552">
    <property type="entry name" value="GLUCOSE-METHANOL-CHOLINE GMC OXIDOREDUCTASE"/>
    <property type="match status" value="1"/>
</dbReference>
<dbReference type="Pfam" id="PF05199">
    <property type="entry name" value="GMC_oxred_C"/>
    <property type="match status" value="1"/>
</dbReference>
<evidence type="ECO:0000256" key="3">
    <source>
        <dbReference type="PIRSR" id="PIRSR000137-1"/>
    </source>
</evidence>
<dbReference type="InterPro" id="IPR000172">
    <property type="entry name" value="GMC_OxRdtase_N"/>
</dbReference>
<dbReference type="InterPro" id="IPR036188">
    <property type="entry name" value="FAD/NAD-bd_sf"/>
</dbReference>
<comment type="cofactor">
    <cofactor evidence="1 4">
        <name>FAD</name>
        <dbReference type="ChEBI" id="CHEBI:57692"/>
    </cofactor>
</comment>
<evidence type="ECO:0000313" key="8">
    <source>
        <dbReference type="Proteomes" id="UP001212997"/>
    </source>
</evidence>
<dbReference type="InterPro" id="IPR012132">
    <property type="entry name" value="GMC_OxRdtase"/>
</dbReference>
<keyword evidence="4" id="KW-0285">Flavoprotein</keyword>
<feature type="active site" description="Proton donor" evidence="3">
    <location>
        <position position="553"/>
    </location>
</feature>
<feature type="active site" description="Proton acceptor" evidence="3">
    <location>
        <position position="596"/>
    </location>
</feature>
<gene>
    <name evidence="7" type="ORF">NLI96_g3086</name>
</gene>
<evidence type="ECO:0000259" key="6">
    <source>
        <dbReference type="Pfam" id="PF05199"/>
    </source>
</evidence>
<comment type="similarity">
    <text evidence="2">Belongs to the GMC oxidoreductase family.</text>
</comment>
<dbReference type="SUPFAM" id="SSF51905">
    <property type="entry name" value="FAD/NAD(P)-binding domain"/>
    <property type="match status" value="1"/>
</dbReference>
<dbReference type="GO" id="GO:0050660">
    <property type="term" value="F:flavin adenine dinucleotide binding"/>
    <property type="evidence" value="ECO:0007669"/>
    <property type="project" value="InterPro"/>
</dbReference>
<dbReference type="Gene3D" id="3.30.560.10">
    <property type="entry name" value="Glucose Oxidase, domain 3"/>
    <property type="match status" value="1"/>
</dbReference>
<proteinExistence type="inferred from homology"/>
<evidence type="ECO:0000259" key="5">
    <source>
        <dbReference type="Pfam" id="PF00732"/>
    </source>
</evidence>
<keyword evidence="4" id="KW-0274">FAD</keyword>